<proteinExistence type="predicted"/>
<accession>A0A0F9QJD3</accession>
<evidence type="ECO:0000313" key="1">
    <source>
        <dbReference type="EMBL" id="KKN44220.1"/>
    </source>
</evidence>
<protein>
    <submittedName>
        <fullName evidence="1">Uncharacterized protein</fullName>
    </submittedName>
</protein>
<comment type="caution">
    <text evidence="1">The sequence shown here is derived from an EMBL/GenBank/DDBJ whole genome shotgun (WGS) entry which is preliminary data.</text>
</comment>
<name>A0A0F9QJD3_9ZZZZ</name>
<reference evidence="1" key="1">
    <citation type="journal article" date="2015" name="Nature">
        <title>Complex archaea that bridge the gap between prokaryotes and eukaryotes.</title>
        <authorList>
            <person name="Spang A."/>
            <person name="Saw J.H."/>
            <person name="Jorgensen S.L."/>
            <person name="Zaremba-Niedzwiedzka K."/>
            <person name="Martijn J."/>
            <person name="Lind A.E."/>
            <person name="van Eijk R."/>
            <person name="Schleper C."/>
            <person name="Guy L."/>
            <person name="Ettema T.J."/>
        </authorList>
    </citation>
    <scope>NUCLEOTIDE SEQUENCE</scope>
</reference>
<dbReference type="EMBL" id="LAZR01001462">
    <property type="protein sequence ID" value="KKN44220.1"/>
    <property type="molecule type" value="Genomic_DNA"/>
</dbReference>
<sequence length="77" mass="8466">MTRVENHIVLKESLYSLRGACIVMAQEAISDDWEALMTGGFDIVEEQCSESHPDIEGLEDGPHSHITVGAEIREAVV</sequence>
<gene>
    <name evidence="1" type="ORF">LCGC14_0695310</name>
</gene>
<dbReference type="AlphaFoldDB" id="A0A0F9QJD3"/>
<organism evidence="1">
    <name type="scientific">marine sediment metagenome</name>
    <dbReference type="NCBI Taxonomy" id="412755"/>
    <lineage>
        <taxon>unclassified sequences</taxon>
        <taxon>metagenomes</taxon>
        <taxon>ecological metagenomes</taxon>
    </lineage>
</organism>